<evidence type="ECO:0000256" key="5">
    <source>
        <dbReference type="SAM" id="MobiDB-lite"/>
    </source>
</evidence>
<feature type="transmembrane region" description="Helical" evidence="6">
    <location>
        <begin position="393"/>
        <end position="412"/>
    </location>
</feature>
<sequence length="529" mass="59141">MAEPISEKERLDSPSTSKTEDVSASLPVFEQGKGYVREYAPAKDGIELHPKPTIDPLDPLNFSKAQKLTCLSIVMALYFLFTWITTVTVPSFQLLQNQYGISYAQVNWTVAIPALGLTVGPLIWSSLADIFGRRLIFIIGTVIALASTIGAALAPNFSGYMAARFFQGLGVSPASTVGLAIINDLFFEHERGQKVGLWVLALDIGLLVGPLVGGFITIIDQYWAQWLSAIMFAVLLLIEVFLLPETLYPRSLMLSRLPTAGSGEELEKPLIADYGNIPRTRRLPFFNFKKVPGVGAQKPYDSLIYFLKTWSYPNVAIAVFFYAFAWYWWILSVITYLPVAYKDYKPEIQGLLFMGLILGTLFSELLCSGTLSDIIMLKLAKRNNDVRIPEMRLWLVYPAVLITTIGLIVWGISVDKRWHWIVGQIALFLFGAGIQIGNTAISSYVVDCYPLHAMSIIVYYAVVLNASAFINPFFISPWCETVGFTWTFTVQGLIAFFVMVPVTIVLQKYGRRMSEWRGPPSWVSPEYST</sequence>
<proteinExistence type="predicted"/>
<evidence type="ECO:0000259" key="7">
    <source>
        <dbReference type="PROSITE" id="PS50850"/>
    </source>
</evidence>
<dbReference type="PANTHER" id="PTHR23502">
    <property type="entry name" value="MAJOR FACILITATOR SUPERFAMILY"/>
    <property type="match status" value="1"/>
</dbReference>
<feature type="transmembrane region" description="Helical" evidence="6">
    <location>
        <begin position="457"/>
        <end position="478"/>
    </location>
</feature>
<reference evidence="8 9" key="1">
    <citation type="submission" date="2019-09" db="EMBL/GenBank/DDBJ databases">
        <title>Draft genome of the ectomycorrhizal ascomycete Sphaerosporella brunnea.</title>
        <authorList>
            <consortium name="DOE Joint Genome Institute"/>
            <person name="Benucci G.M."/>
            <person name="Marozzi G."/>
            <person name="Antonielli L."/>
            <person name="Sanchez S."/>
            <person name="Marco P."/>
            <person name="Wang X."/>
            <person name="Falini L.B."/>
            <person name="Barry K."/>
            <person name="Haridas S."/>
            <person name="Lipzen A."/>
            <person name="Labutti K."/>
            <person name="Grigoriev I.V."/>
            <person name="Murat C."/>
            <person name="Martin F."/>
            <person name="Albertini E."/>
            <person name="Donnini D."/>
            <person name="Bonito G."/>
        </authorList>
    </citation>
    <scope>NUCLEOTIDE SEQUENCE [LARGE SCALE GENOMIC DNA]</scope>
    <source>
        <strain evidence="8 9">Sb_GMNB300</strain>
    </source>
</reference>
<dbReference type="InParanoid" id="A0A5J5EZF6"/>
<keyword evidence="9" id="KW-1185">Reference proteome</keyword>
<evidence type="ECO:0000256" key="3">
    <source>
        <dbReference type="ARBA" id="ARBA00022989"/>
    </source>
</evidence>
<dbReference type="Pfam" id="PF07690">
    <property type="entry name" value="MFS_1"/>
    <property type="match status" value="1"/>
</dbReference>
<gene>
    <name evidence="8" type="ORF">FN846DRAFT_944306</name>
</gene>
<dbReference type="EMBL" id="VXIS01000064">
    <property type="protein sequence ID" value="KAA8908822.1"/>
    <property type="molecule type" value="Genomic_DNA"/>
</dbReference>
<protein>
    <submittedName>
        <fullName evidence="8">Major facilitator superfamily domain-containing protein</fullName>
    </submittedName>
</protein>
<evidence type="ECO:0000256" key="6">
    <source>
        <dbReference type="SAM" id="Phobius"/>
    </source>
</evidence>
<keyword evidence="3 6" id="KW-1133">Transmembrane helix</keyword>
<evidence type="ECO:0000256" key="2">
    <source>
        <dbReference type="ARBA" id="ARBA00022692"/>
    </source>
</evidence>
<dbReference type="InterPro" id="IPR020846">
    <property type="entry name" value="MFS_dom"/>
</dbReference>
<dbReference type="InterPro" id="IPR011701">
    <property type="entry name" value="MFS"/>
</dbReference>
<feature type="transmembrane region" description="Helical" evidence="6">
    <location>
        <begin position="315"/>
        <end position="339"/>
    </location>
</feature>
<feature type="transmembrane region" description="Helical" evidence="6">
    <location>
        <begin position="106"/>
        <end position="128"/>
    </location>
</feature>
<dbReference type="Proteomes" id="UP000326924">
    <property type="component" value="Unassembled WGS sequence"/>
</dbReference>
<feature type="compositionally biased region" description="Basic and acidic residues" evidence="5">
    <location>
        <begin position="1"/>
        <end position="12"/>
    </location>
</feature>
<name>A0A5J5EZF6_9PEZI</name>
<dbReference type="GO" id="GO:0005886">
    <property type="term" value="C:plasma membrane"/>
    <property type="evidence" value="ECO:0007669"/>
    <property type="project" value="TreeGrafter"/>
</dbReference>
<comment type="subcellular location">
    <subcellularLocation>
        <location evidence="1">Membrane</location>
        <topology evidence="1">Multi-pass membrane protein</topology>
    </subcellularLocation>
</comment>
<evidence type="ECO:0000256" key="4">
    <source>
        <dbReference type="ARBA" id="ARBA00023136"/>
    </source>
</evidence>
<dbReference type="GO" id="GO:0022857">
    <property type="term" value="F:transmembrane transporter activity"/>
    <property type="evidence" value="ECO:0007669"/>
    <property type="project" value="InterPro"/>
</dbReference>
<feature type="transmembrane region" description="Helical" evidence="6">
    <location>
        <begin position="418"/>
        <end position="445"/>
    </location>
</feature>
<evidence type="ECO:0000313" key="8">
    <source>
        <dbReference type="EMBL" id="KAA8908822.1"/>
    </source>
</evidence>
<feature type="region of interest" description="Disordered" evidence="5">
    <location>
        <begin position="1"/>
        <end position="24"/>
    </location>
</feature>
<dbReference type="OrthoDB" id="2585655at2759"/>
<feature type="transmembrane region" description="Helical" evidence="6">
    <location>
        <begin position="195"/>
        <end position="216"/>
    </location>
</feature>
<dbReference type="InterPro" id="IPR036259">
    <property type="entry name" value="MFS_trans_sf"/>
</dbReference>
<feature type="transmembrane region" description="Helical" evidence="6">
    <location>
        <begin position="68"/>
        <end position="86"/>
    </location>
</feature>
<keyword evidence="4 6" id="KW-0472">Membrane</keyword>
<dbReference type="Gene3D" id="1.20.1250.20">
    <property type="entry name" value="MFS general substrate transporter like domains"/>
    <property type="match status" value="1"/>
</dbReference>
<dbReference type="PROSITE" id="PS50850">
    <property type="entry name" value="MFS"/>
    <property type="match status" value="1"/>
</dbReference>
<feature type="transmembrane region" description="Helical" evidence="6">
    <location>
        <begin position="165"/>
        <end position="183"/>
    </location>
</feature>
<dbReference type="AlphaFoldDB" id="A0A5J5EZF6"/>
<dbReference type="PANTHER" id="PTHR23502:SF139">
    <property type="entry name" value="MAJOR FACILITATOR SUPERFAMILY (MFS) PROFILE DOMAIN-CONTAINING PROTEIN-RELATED"/>
    <property type="match status" value="1"/>
</dbReference>
<keyword evidence="2 6" id="KW-0812">Transmembrane</keyword>
<feature type="transmembrane region" description="Helical" evidence="6">
    <location>
        <begin position="135"/>
        <end position="153"/>
    </location>
</feature>
<feature type="transmembrane region" description="Helical" evidence="6">
    <location>
        <begin position="351"/>
        <end position="372"/>
    </location>
</feature>
<evidence type="ECO:0000313" key="9">
    <source>
        <dbReference type="Proteomes" id="UP000326924"/>
    </source>
</evidence>
<feature type="transmembrane region" description="Helical" evidence="6">
    <location>
        <begin position="222"/>
        <end position="243"/>
    </location>
</feature>
<feature type="domain" description="Major facilitator superfamily (MFS) profile" evidence="7">
    <location>
        <begin position="70"/>
        <end position="510"/>
    </location>
</feature>
<dbReference type="SUPFAM" id="SSF103473">
    <property type="entry name" value="MFS general substrate transporter"/>
    <property type="match status" value="1"/>
</dbReference>
<feature type="transmembrane region" description="Helical" evidence="6">
    <location>
        <begin position="484"/>
        <end position="506"/>
    </location>
</feature>
<organism evidence="8 9">
    <name type="scientific">Sphaerosporella brunnea</name>
    <dbReference type="NCBI Taxonomy" id="1250544"/>
    <lineage>
        <taxon>Eukaryota</taxon>
        <taxon>Fungi</taxon>
        <taxon>Dikarya</taxon>
        <taxon>Ascomycota</taxon>
        <taxon>Pezizomycotina</taxon>
        <taxon>Pezizomycetes</taxon>
        <taxon>Pezizales</taxon>
        <taxon>Pyronemataceae</taxon>
        <taxon>Sphaerosporella</taxon>
    </lineage>
</organism>
<evidence type="ECO:0000256" key="1">
    <source>
        <dbReference type="ARBA" id="ARBA00004141"/>
    </source>
</evidence>
<accession>A0A5J5EZF6</accession>
<comment type="caution">
    <text evidence="8">The sequence shown here is derived from an EMBL/GenBank/DDBJ whole genome shotgun (WGS) entry which is preliminary data.</text>
</comment>